<gene>
    <name evidence="2" type="ORF">GCM10009118_26960</name>
</gene>
<feature type="region of interest" description="Disordered" evidence="1">
    <location>
        <begin position="1"/>
        <end position="21"/>
    </location>
</feature>
<evidence type="ECO:0000313" key="2">
    <source>
        <dbReference type="EMBL" id="GAA0876286.1"/>
    </source>
</evidence>
<evidence type="ECO:0000256" key="1">
    <source>
        <dbReference type="SAM" id="MobiDB-lite"/>
    </source>
</evidence>
<comment type="caution">
    <text evidence="2">The sequence shown here is derived from an EMBL/GenBank/DDBJ whole genome shotgun (WGS) entry which is preliminary data.</text>
</comment>
<dbReference type="RefSeq" id="WP_343788795.1">
    <property type="nucleotide sequence ID" value="NZ_BAAAFH010000022.1"/>
</dbReference>
<dbReference type="Proteomes" id="UP001501126">
    <property type="component" value="Unassembled WGS sequence"/>
</dbReference>
<sequence>MKRKSYSVDKESRTLIHEESYDENGNVVHSIDYRESPPVEQNFEYHSDGNLIRQSETQGGIENSSQIFEYDAEGDIIDEKLSIGGALYEQTSLVKSDSGFIRTMIQDNEEVERLEKIIDGDNWNNKFYRFKELLESQEYTFDAKNNSGETIIKGFEHDFKVVIKEKYNSKNEIILKEEFHENGTLLTSTEIEIENGLTLKESIKDFSNGEIYYERIFEYDKNENIINFEVRSSTGALHSFHKRKFDNENKLIEESGFTNGYFSGIDGVHKNHDRFHIIHEYEECT</sequence>
<name>A0ABP3Y463_9FLAO</name>
<feature type="compositionally biased region" description="Basic and acidic residues" evidence="1">
    <location>
        <begin position="1"/>
        <end position="19"/>
    </location>
</feature>
<proteinExistence type="predicted"/>
<organism evidence="2 3">
    <name type="scientific">Wandonia haliotis</name>
    <dbReference type="NCBI Taxonomy" id="574963"/>
    <lineage>
        <taxon>Bacteria</taxon>
        <taxon>Pseudomonadati</taxon>
        <taxon>Bacteroidota</taxon>
        <taxon>Flavobacteriia</taxon>
        <taxon>Flavobacteriales</taxon>
        <taxon>Crocinitomicaceae</taxon>
        <taxon>Wandonia</taxon>
    </lineage>
</organism>
<keyword evidence="3" id="KW-1185">Reference proteome</keyword>
<protein>
    <submittedName>
        <fullName evidence="2">Uncharacterized protein</fullName>
    </submittedName>
</protein>
<evidence type="ECO:0000313" key="3">
    <source>
        <dbReference type="Proteomes" id="UP001501126"/>
    </source>
</evidence>
<reference evidence="3" key="1">
    <citation type="journal article" date="2019" name="Int. J. Syst. Evol. Microbiol.">
        <title>The Global Catalogue of Microorganisms (GCM) 10K type strain sequencing project: providing services to taxonomists for standard genome sequencing and annotation.</title>
        <authorList>
            <consortium name="The Broad Institute Genomics Platform"/>
            <consortium name="The Broad Institute Genome Sequencing Center for Infectious Disease"/>
            <person name="Wu L."/>
            <person name="Ma J."/>
        </authorList>
    </citation>
    <scope>NUCLEOTIDE SEQUENCE [LARGE SCALE GENOMIC DNA]</scope>
    <source>
        <strain evidence="3">JCM 16083</strain>
    </source>
</reference>
<dbReference type="EMBL" id="BAAAFH010000022">
    <property type="protein sequence ID" value="GAA0876286.1"/>
    <property type="molecule type" value="Genomic_DNA"/>
</dbReference>
<accession>A0ABP3Y463</accession>